<dbReference type="InterPro" id="IPR017911">
    <property type="entry name" value="MacB-like_ATP-bd"/>
</dbReference>
<dbReference type="SMART" id="SM00382">
    <property type="entry name" value="AAA"/>
    <property type="match status" value="1"/>
</dbReference>
<reference evidence="6" key="1">
    <citation type="submission" date="2018-05" db="EMBL/GenBank/DDBJ databases">
        <title>Genome Sequencing of selected type strains of the family Eggerthellaceae.</title>
        <authorList>
            <person name="Danylec N."/>
            <person name="Stoll D.A."/>
            <person name="Doetsch A."/>
            <person name="Huch M."/>
        </authorList>
    </citation>
    <scope>NUCLEOTIDE SEQUENCE [LARGE SCALE GENOMIC DNA]</scope>
    <source>
        <strain evidence="6">DSM 16106</strain>
    </source>
</reference>
<dbReference type="InterPro" id="IPR003439">
    <property type="entry name" value="ABC_transporter-like_ATP-bd"/>
</dbReference>
<proteinExistence type="predicted"/>
<keyword evidence="6" id="KW-1185">Reference proteome</keyword>
<keyword evidence="1" id="KW-0813">Transport</keyword>
<keyword evidence="2" id="KW-0547">Nucleotide-binding</keyword>
<comment type="caution">
    <text evidence="5">The sequence shown here is derived from an EMBL/GenBank/DDBJ whole genome shotgun (WGS) entry which is preliminary data.</text>
</comment>
<organism evidence="5 6">
    <name type="scientific">Paraeggerthella hongkongensis</name>
    <dbReference type="NCBI Taxonomy" id="230658"/>
    <lineage>
        <taxon>Bacteria</taxon>
        <taxon>Bacillati</taxon>
        <taxon>Actinomycetota</taxon>
        <taxon>Coriobacteriia</taxon>
        <taxon>Eggerthellales</taxon>
        <taxon>Eggerthellaceae</taxon>
        <taxon>Paraeggerthella</taxon>
    </lineage>
</organism>
<dbReference type="PROSITE" id="PS50893">
    <property type="entry name" value="ABC_TRANSPORTER_2"/>
    <property type="match status" value="1"/>
</dbReference>
<dbReference type="PANTHER" id="PTHR24220">
    <property type="entry name" value="IMPORT ATP-BINDING PROTEIN"/>
    <property type="match status" value="1"/>
</dbReference>
<keyword evidence="3 5" id="KW-0067">ATP-binding</keyword>
<dbReference type="InterPro" id="IPR017871">
    <property type="entry name" value="ABC_transporter-like_CS"/>
</dbReference>
<evidence type="ECO:0000256" key="3">
    <source>
        <dbReference type="ARBA" id="ARBA00022840"/>
    </source>
</evidence>
<sequence length="225" mass="24635">MITMTHLTKTYRMGDDEVHALDKVSFRVKQGEFVAIVGPSGSGKSTLMNMIGLLDTPDSGTYLLDGEDVSRMSEDRLAGVRNRKIGFVFQNFNLLGNMNAKENVRLPLLYRGMRAGDADRLAVSMLEQVGLAGREKHRPAQLSGGQQQRVAIARALAGSPEILLADEPTGALDSRTSVEIMNMFKELNAKGQTIVFITHNPELAHEANRTVTIADGVLREEVRAV</sequence>
<dbReference type="RefSeq" id="WP_123192434.1">
    <property type="nucleotide sequence ID" value="NZ_QICD01000015.1"/>
</dbReference>
<evidence type="ECO:0000256" key="1">
    <source>
        <dbReference type="ARBA" id="ARBA00022448"/>
    </source>
</evidence>
<dbReference type="InterPro" id="IPR015854">
    <property type="entry name" value="ABC_transpr_LolD-like"/>
</dbReference>
<evidence type="ECO:0000259" key="4">
    <source>
        <dbReference type="PROSITE" id="PS50893"/>
    </source>
</evidence>
<dbReference type="EMBL" id="QICD01000015">
    <property type="protein sequence ID" value="RNL42953.1"/>
    <property type="molecule type" value="Genomic_DNA"/>
</dbReference>
<dbReference type="AlphaFoldDB" id="A0A3N0B763"/>
<dbReference type="PANTHER" id="PTHR24220:SF692">
    <property type="entry name" value="ABC TRANSPORTER DOMAIN-CONTAINING PROTEIN"/>
    <property type="match status" value="1"/>
</dbReference>
<accession>A0A3N0B763</accession>
<dbReference type="PROSITE" id="PS00211">
    <property type="entry name" value="ABC_TRANSPORTER_1"/>
    <property type="match status" value="1"/>
</dbReference>
<protein>
    <submittedName>
        <fullName evidence="5">Macrolide ABC transporter ATP-binding protein</fullName>
    </submittedName>
</protein>
<dbReference type="SUPFAM" id="SSF52540">
    <property type="entry name" value="P-loop containing nucleoside triphosphate hydrolases"/>
    <property type="match status" value="1"/>
</dbReference>
<dbReference type="GO" id="GO:0016887">
    <property type="term" value="F:ATP hydrolysis activity"/>
    <property type="evidence" value="ECO:0007669"/>
    <property type="project" value="InterPro"/>
</dbReference>
<evidence type="ECO:0000313" key="6">
    <source>
        <dbReference type="Proteomes" id="UP000278632"/>
    </source>
</evidence>
<dbReference type="FunFam" id="3.40.50.300:FF:000032">
    <property type="entry name" value="Export ABC transporter ATP-binding protein"/>
    <property type="match status" value="1"/>
</dbReference>
<evidence type="ECO:0000256" key="2">
    <source>
        <dbReference type="ARBA" id="ARBA00022741"/>
    </source>
</evidence>
<dbReference type="InterPro" id="IPR003593">
    <property type="entry name" value="AAA+_ATPase"/>
</dbReference>
<gene>
    <name evidence="5" type="ORF">DMP08_08185</name>
</gene>
<dbReference type="GO" id="GO:0022857">
    <property type="term" value="F:transmembrane transporter activity"/>
    <property type="evidence" value="ECO:0007669"/>
    <property type="project" value="TreeGrafter"/>
</dbReference>
<dbReference type="InterPro" id="IPR027417">
    <property type="entry name" value="P-loop_NTPase"/>
</dbReference>
<dbReference type="GO" id="GO:0005886">
    <property type="term" value="C:plasma membrane"/>
    <property type="evidence" value="ECO:0007669"/>
    <property type="project" value="TreeGrafter"/>
</dbReference>
<dbReference type="Proteomes" id="UP000278632">
    <property type="component" value="Unassembled WGS sequence"/>
</dbReference>
<evidence type="ECO:0000313" key="5">
    <source>
        <dbReference type="EMBL" id="RNL42953.1"/>
    </source>
</evidence>
<dbReference type="CDD" id="cd03255">
    <property type="entry name" value="ABC_MJ0796_LolCDE_FtsE"/>
    <property type="match status" value="1"/>
</dbReference>
<name>A0A3N0B763_9ACTN</name>
<dbReference type="Gene3D" id="3.40.50.300">
    <property type="entry name" value="P-loop containing nucleotide triphosphate hydrolases"/>
    <property type="match status" value="1"/>
</dbReference>
<dbReference type="OrthoDB" id="2079174at2"/>
<dbReference type="Pfam" id="PF00005">
    <property type="entry name" value="ABC_tran"/>
    <property type="match status" value="1"/>
</dbReference>
<feature type="domain" description="ABC transporter" evidence="4">
    <location>
        <begin position="2"/>
        <end position="225"/>
    </location>
</feature>
<dbReference type="GO" id="GO:0098796">
    <property type="term" value="C:membrane protein complex"/>
    <property type="evidence" value="ECO:0007669"/>
    <property type="project" value="UniProtKB-ARBA"/>
</dbReference>
<dbReference type="GO" id="GO:0005524">
    <property type="term" value="F:ATP binding"/>
    <property type="evidence" value="ECO:0007669"/>
    <property type="project" value="UniProtKB-KW"/>
</dbReference>